<feature type="transmembrane region" description="Helical" evidence="9">
    <location>
        <begin position="344"/>
        <end position="364"/>
    </location>
</feature>
<keyword evidence="3" id="KW-0808">Transferase</keyword>
<comment type="caution">
    <text evidence="11">The sequence shown here is derived from an EMBL/GenBank/DDBJ whole genome shotgun (WGS) entry which is preliminary data.</text>
</comment>
<evidence type="ECO:0000256" key="3">
    <source>
        <dbReference type="ARBA" id="ARBA00022679"/>
    </source>
</evidence>
<evidence type="ECO:0000313" key="11">
    <source>
        <dbReference type="EMBL" id="TPX76908.1"/>
    </source>
</evidence>
<evidence type="ECO:0000256" key="7">
    <source>
        <dbReference type="ARBA" id="ARBA00023098"/>
    </source>
</evidence>
<gene>
    <name evidence="11" type="ORF">CcCBS67573_g01832</name>
</gene>
<dbReference type="OrthoDB" id="422827at2759"/>
<dbReference type="GO" id="GO:0046513">
    <property type="term" value="P:ceramide biosynthetic process"/>
    <property type="evidence" value="ECO:0007669"/>
    <property type="project" value="TreeGrafter"/>
</dbReference>
<dbReference type="GO" id="GO:0005886">
    <property type="term" value="C:plasma membrane"/>
    <property type="evidence" value="ECO:0007669"/>
    <property type="project" value="TreeGrafter"/>
</dbReference>
<feature type="transmembrane region" description="Helical" evidence="9">
    <location>
        <begin position="403"/>
        <end position="427"/>
    </location>
</feature>
<dbReference type="PANTHER" id="PTHR21290:SF25">
    <property type="entry name" value="SPHINGOMYELIN SYNTHASE-RELATED PROTEIN 1"/>
    <property type="match status" value="1"/>
</dbReference>
<organism evidence="11 12">
    <name type="scientific">Chytriomyces confervae</name>
    <dbReference type="NCBI Taxonomy" id="246404"/>
    <lineage>
        <taxon>Eukaryota</taxon>
        <taxon>Fungi</taxon>
        <taxon>Fungi incertae sedis</taxon>
        <taxon>Chytridiomycota</taxon>
        <taxon>Chytridiomycota incertae sedis</taxon>
        <taxon>Chytridiomycetes</taxon>
        <taxon>Chytridiales</taxon>
        <taxon>Chytriomycetaceae</taxon>
        <taxon>Chytriomyces</taxon>
    </lineage>
</organism>
<dbReference type="Proteomes" id="UP000320333">
    <property type="component" value="Unassembled WGS sequence"/>
</dbReference>
<feature type="transmembrane region" description="Helical" evidence="9">
    <location>
        <begin position="376"/>
        <end position="397"/>
    </location>
</feature>
<dbReference type="STRING" id="246404.A0A507FN72"/>
<feature type="transmembrane region" description="Helical" evidence="9">
    <location>
        <begin position="196"/>
        <end position="219"/>
    </location>
</feature>
<evidence type="ECO:0000256" key="2">
    <source>
        <dbReference type="ARBA" id="ARBA00005441"/>
    </source>
</evidence>
<dbReference type="CDD" id="cd01610">
    <property type="entry name" value="PAP2_like"/>
    <property type="match status" value="1"/>
</dbReference>
<accession>A0A507FN72</accession>
<dbReference type="InterPro" id="IPR045221">
    <property type="entry name" value="Sphingomyelin_synth-like"/>
</dbReference>
<sequence>MNNVSVEPSLLSLLAPIPNLRSLRRAHPAAVGDFLLRLDNATNAVTSTATQATAAAVQLRAKLFDSLHKGTVDLSNHVLAPLLADVVTLVECWCAMTTADISPTELCKRRSFSPCLATAILPLSATRDAFLTNSVVAVTSTVLALANNAKQAPSSPQTESGDDKWCIDVDDESATIPLVSPKSHPKHEACFQVASIARALTLFGVFVAVAYAMVGVQMWSDGQTLSNAGGMPLKPLRDIVYETMIPEWIKRLPETIVDTPITCGVLGSFVFSLWTGGKHDPTKYLRRSILVLIITYLLRSVSIAVTQVPPSNPAYCRPFPDSLNDYLIDSVNMLTSKTKSCSDMMFSGHTTVLSAVLMRIWYDSRNSNLGTIPRRVVRCVALLVYFSSLTVFVAVRLHYTMDVLVGAVIGLSWSAFIEFSCETVAVVGGRRGMFQRLIEWVEGSCPPSCKEE</sequence>
<dbReference type="PANTHER" id="PTHR21290">
    <property type="entry name" value="SPHINGOMYELIN SYNTHETASE"/>
    <property type="match status" value="1"/>
</dbReference>
<dbReference type="Pfam" id="PF14360">
    <property type="entry name" value="PAP2_C"/>
    <property type="match status" value="1"/>
</dbReference>
<protein>
    <recommendedName>
        <fullName evidence="10">Sphingomyelin synthase-like domain-containing protein</fullName>
    </recommendedName>
</protein>
<keyword evidence="7" id="KW-0443">Lipid metabolism</keyword>
<evidence type="ECO:0000256" key="1">
    <source>
        <dbReference type="ARBA" id="ARBA00004141"/>
    </source>
</evidence>
<evidence type="ECO:0000259" key="10">
    <source>
        <dbReference type="Pfam" id="PF14360"/>
    </source>
</evidence>
<reference evidence="11 12" key="1">
    <citation type="journal article" date="2019" name="Sci. Rep.">
        <title>Comparative genomics of chytrid fungi reveal insights into the obligate biotrophic and pathogenic lifestyle of Synchytrium endobioticum.</title>
        <authorList>
            <person name="van de Vossenberg B.T.L.H."/>
            <person name="Warris S."/>
            <person name="Nguyen H.D.T."/>
            <person name="van Gent-Pelzer M.P.E."/>
            <person name="Joly D.L."/>
            <person name="van de Geest H.C."/>
            <person name="Bonants P.J.M."/>
            <person name="Smith D.S."/>
            <person name="Levesque C.A."/>
            <person name="van der Lee T.A.J."/>
        </authorList>
    </citation>
    <scope>NUCLEOTIDE SEQUENCE [LARGE SCALE GENOMIC DNA]</scope>
    <source>
        <strain evidence="11 12">CBS 675.73</strain>
    </source>
</reference>
<evidence type="ECO:0000256" key="8">
    <source>
        <dbReference type="ARBA" id="ARBA00023136"/>
    </source>
</evidence>
<dbReference type="EMBL" id="QEAP01000033">
    <property type="protein sequence ID" value="TPX76908.1"/>
    <property type="molecule type" value="Genomic_DNA"/>
</dbReference>
<evidence type="ECO:0000256" key="5">
    <source>
        <dbReference type="ARBA" id="ARBA00022919"/>
    </source>
</evidence>
<dbReference type="SUPFAM" id="SSF48317">
    <property type="entry name" value="Acid phosphatase/Vanadium-dependent haloperoxidase"/>
    <property type="match status" value="1"/>
</dbReference>
<feature type="transmembrane region" description="Helical" evidence="9">
    <location>
        <begin position="289"/>
        <end position="308"/>
    </location>
</feature>
<name>A0A507FN72_9FUNG</name>
<feature type="domain" description="Sphingomyelin synthase-like" evidence="10">
    <location>
        <begin position="340"/>
        <end position="411"/>
    </location>
</feature>
<keyword evidence="8 9" id="KW-0472">Membrane</keyword>
<feature type="transmembrane region" description="Helical" evidence="9">
    <location>
        <begin position="259"/>
        <end position="277"/>
    </location>
</feature>
<dbReference type="GO" id="GO:0047493">
    <property type="term" value="F:ceramide cholinephosphotransferase activity"/>
    <property type="evidence" value="ECO:0007669"/>
    <property type="project" value="TreeGrafter"/>
</dbReference>
<dbReference type="GO" id="GO:0000139">
    <property type="term" value="C:Golgi membrane"/>
    <property type="evidence" value="ECO:0007669"/>
    <property type="project" value="TreeGrafter"/>
</dbReference>
<keyword evidence="6 9" id="KW-1133">Transmembrane helix</keyword>
<dbReference type="GO" id="GO:0005789">
    <property type="term" value="C:endoplasmic reticulum membrane"/>
    <property type="evidence" value="ECO:0007669"/>
    <property type="project" value="TreeGrafter"/>
</dbReference>
<evidence type="ECO:0000313" key="12">
    <source>
        <dbReference type="Proteomes" id="UP000320333"/>
    </source>
</evidence>
<keyword evidence="12" id="KW-1185">Reference proteome</keyword>
<evidence type="ECO:0000256" key="4">
    <source>
        <dbReference type="ARBA" id="ARBA00022692"/>
    </source>
</evidence>
<dbReference type="AlphaFoldDB" id="A0A507FN72"/>
<comment type="subcellular location">
    <subcellularLocation>
        <location evidence="1">Membrane</location>
        <topology evidence="1">Multi-pass membrane protein</topology>
    </subcellularLocation>
</comment>
<comment type="similarity">
    <text evidence="2">Belongs to the sphingomyelin synthase family.</text>
</comment>
<evidence type="ECO:0000256" key="6">
    <source>
        <dbReference type="ARBA" id="ARBA00022989"/>
    </source>
</evidence>
<proteinExistence type="inferred from homology"/>
<dbReference type="GO" id="GO:0033188">
    <property type="term" value="F:sphingomyelin synthase activity"/>
    <property type="evidence" value="ECO:0007669"/>
    <property type="project" value="TreeGrafter"/>
</dbReference>
<keyword evidence="5" id="KW-0746">Sphingolipid metabolism</keyword>
<dbReference type="InterPro" id="IPR036938">
    <property type="entry name" value="PAP2/HPO_sf"/>
</dbReference>
<keyword evidence="4 9" id="KW-0812">Transmembrane</keyword>
<evidence type="ECO:0000256" key="9">
    <source>
        <dbReference type="SAM" id="Phobius"/>
    </source>
</evidence>
<dbReference type="InterPro" id="IPR025749">
    <property type="entry name" value="Sphingomyelin_synth-like_dom"/>
</dbReference>